<dbReference type="GO" id="GO:0003723">
    <property type="term" value="F:RNA binding"/>
    <property type="evidence" value="ECO:0007669"/>
    <property type="project" value="InterPro"/>
</dbReference>
<dbReference type="Proteomes" id="UP000789375">
    <property type="component" value="Unassembled WGS sequence"/>
</dbReference>
<sequence>MSTGKETTNIDPGQENDKNASLSSDFHLDANMHYIEAIGKWTYTSEDGETLQFDEDQQQWIKIEEDLLLKLQQSAYSVPGVNEIYVTGLPPDVTVNELAEVFSKYGVLMEDLIA</sequence>
<dbReference type="Gene3D" id="3.30.70.330">
    <property type="match status" value="1"/>
</dbReference>
<protein>
    <submittedName>
        <fullName evidence="3">14312_t:CDS:1</fullName>
    </submittedName>
</protein>
<evidence type="ECO:0000313" key="4">
    <source>
        <dbReference type="Proteomes" id="UP000789375"/>
    </source>
</evidence>
<feature type="non-terminal residue" evidence="3">
    <location>
        <position position="1"/>
    </location>
</feature>
<dbReference type="InterPro" id="IPR034393">
    <property type="entry name" value="TatSF1-like"/>
</dbReference>
<dbReference type="InterPro" id="IPR035979">
    <property type="entry name" value="RBD_domain_sf"/>
</dbReference>
<dbReference type="Pfam" id="PF00076">
    <property type="entry name" value="RRM_1"/>
    <property type="match status" value="1"/>
</dbReference>
<dbReference type="SUPFAM" id="SSF54928">
    <property type="entry name" value="RNA-binding domain, RBD"/>
    <property type="match status" value="1"/>
</dbReference>
<dbReference type="EMBL" id="CAJVPP010005867">
    <property type="protein sequence ID" value="CAG8670917.1"/>
    <property type="molecule type" value="Genomic_DNA"/>
</dbReference>
<keyword evidence="4" id="KW-1185">Reference proteome</keyword>
<dbReference type="PANTHER" id="PTHR15608:SF0">
    <property type="entry name" value="HIV TAT-SPECIFIC FACTOR 1"/>
    <property type="match status" value="1"/>
</dbReference>
<dbReference type="InterPro" id="IPR000504">
    <property type="entry name" value="RRM_dom"/>
</dbReference>
<dbReference type="AlphaFoldDB" id="A0A9N9EBK5"/>
<comment type="caution">
    <text evidence="3">The sequence shown here is derived from an EMBL/GenBank/DDBJ whole genome shotgun (WGS) entry which is preliminary data.</text>
</comment>
<feature type="compositionally biased region" description="Polar residues" evidence="1">
    <location>
        <begin position="1"/>
        <end position="11"/>
    </location>
</feature>
<evidence type="ECO:0000259" key="2">
    <source>
        <dbReference type="Pfam" id="PF00076"/>
    </source>
</evidence>
<organism evidence="3 4">
    <name type="scientific">Funneliformis mosseae</name>
    <name type="common">Endomycorrhizal fungus</name>
    <name type="synonym">Glomus mosseae</name>
    <dbReference type="NCBI Taxonomy" id="27381"/>
    <lineage>
        <taxon>Eukaryota</taxon>
        <taxon>Fungi</taxon>
        <taxon>Fungi incertae sedis</taxon>
        <taxon>Mucoromycota</taxon>
        <taxon>Glomeromycotina</taxon>
        <taxon>Glomeromycetes</taxon>
        <taxon>Glomerales</taxon>
        <taxon>Glomeraceae</taxon>
        <taxon>Funneliformis</taxon>
    </lineage>
</organism>
<evidence type="ECO:0000256" key="1">
    <source>
        <dbReference type="SAM" id="MobiDB-lite"/>
    </source>
</evidence>
<proteinExistence type="predicted"/>
<name>A0A9N9EBK5_FUNMO</name>
<dbReference type="GO" id="GO:0005684">
    <property type="term" value="C:U2-type spliceosomal complex"/>
    <property type="evidence" value="ECO:0007669"/>
    <property type="project" value="TreeGrafter"/>
</dbReference>
<dbReference type="GO" id="GO:0005686">
    <property type="term" value="C:U2 snRNP"/>
    <property type="evidence" value="ECO:0007669"/>
    <property type="project" value="TreeGrafter"/>
</dbReference>
<dbReference type="InterPro" id="IPR012677">
    <property type="entry name" value="Nucleotide-bd_a/b_plait_sf"/>
</dbReference>
<gene>
    <name evidence="3" type="ORF">FMOSSE_LOCUS12405</name>
</gene>
<feature type="domain" description="RRM" evidence="2">
    <location>
        <begin position="84"/>
        <end position="108"/>
    </location>
</feature>
<evidence type="ECO:0000313" key="3">
    <source>
        <dbReference type="EMBL" id="CAG8670917.1"/>
    </source>
</evidence>
<reference evidence="3" key="1">
    <citation type="submission" date="2021-06" db="EMBL/GenBank/DDBJ databases">
        <authorList>
            <person name="Kallberg Y."/>
            <person name="Tangrot J."/>
            <person name="Rosling A."/>
        </authorList>
    </citation>
    <scope>NUCLEOTIDE SEQUENCE</scope>
    <source>
        <strain evidence="3">87-6 pot B 2015</strain>
    </source>
</reference>
<accession>A0A9N9EBK5</accession>
<feature type="region of interest" description="Disordered" evidence="1">
    <location>
        <begin position="1"/>
        <end position="22"/>
    </location>
</feature>
<dbReference type="PANTHER" id="PTHR15608">
    <property type="entry name" value="SPLICING FACTOR U2AF-ASSOCIATED PROTEIN 2"/>
    <property type="match status" value="1"/>
</dbReference>